<accession>A0A967AYX9</accession>
<feature type="transmembrane region" description="Helical" evidence="1">
    <location>
        <begin position="87"/>
        <end position="105"/>
    </location>
</feature>
<gene>
    <name evidence="2" type="ORF">FK220_012310</name>
</gene>
<evidence type="ECO:0000313" key="3">
    <source>
        <dbReference type="Proteomes" id="UP000707206"/>
    </source>
</evidence>
<protein>
    <recommendedName>
        <fullName evidence="4">Sugar transporter</fullName>
    </recommendedName>
</protein>
<evidence type="ECO:0008006" key="4">
    <source>
        <dbReference type="Google" id="ProtNLM"/>
    </source>
</evidence>
<dbReference type="Proteomes" id="UP000707206">
    <property type="component" value="Unassembled WGS sequence"/>
</dbReference>
<organism evidence="2 3">
    <name type="scientific">Pelagihabitans pacificus</name>
    <dbReference type="NCBI Taxonomy" id="2696054"/>
    <lineage>
        <taxon>Bacteria</taxon>
        <taxon>Pseudomonadati</taxon>
        <taxon>Bacteroidota</taxon>
        <taxon>Flavobacteriia</taxon>
        <taxon>Flavobacteriales</taxon>
        <taxon>Flavobacteriaceae</taxon>
        <taxon>Pelagihabitans</taxon>
    </lineage>
</organism>
<feature type="transmembrane region" description="Helical" evidence="1">
    <location>
        <begin position="12"/>
        <end position="33"/>
    </location>
</feature>
<evidence type="ECO:0000313" key="2">
    <source>
        <dbReference type="EMBL" id="NHF60132.1"/>
    </source>
</evidence>
<sequence>METKVAIKPPTWFWIVSAIALLWNLLGVFAYLADAYMGEEALAALPEAQQELYETRPAWVTAAFAIAVFGGALGCIALLLRKKWASPVFILSLMAVLAQQLYVFFLSDTFEVMGNQAMVMPIVVLAIGIALVFFARSATRKNWLT</sequence>
<feature type="transmembrane region" description="Helical" evidence="1">
    <location>
        <begin position="58"/>
        <end position="80"/>
    </location>
</feature>
<dbReference type="EMBL" id="VIKU02000003">
    <property type="protein sequence ID" value="NHF60132.1"/>
    <property type="molecule type" value="Genomic_DNA"/>
</dbReference>
<dbReference type="AlphaFoldDB" id="A0A967AYX9"/>
<keyword evidence="1" id="KW-0812">Transmembrane</keyword>
<proteinExistence type="predicted"/>
<dbReference type="RefSeq" id="WP_152574628.1">
    <property type="nucleotide sequence ID" value="NZ_VIKU02000003.1"/>
</dbReference>
<feature type="transmembrane region" description="Helical" evidence="1">
    <location>
        <begin position="117"/>
        <end position="135"/>
    </location>
</feature>
<keyword evidence="3" id="KW-1185">Reference proteome</keyword>
<name>A0A967AYX9_9FLAO</name>
<keyword evidence="1" id="KW-1133">Transmembrane helix</keyword>
<reference evidence="2" key="1">
    <citation type="submission" date="2019-07" db="EMBL/GenBank/DDBJ databases">
        <authorList>
            <person name="De-Chao Zhang Q."/>
        </authorList>
    </citation>
    <scope>NUCLEOTIDE SEQUENCE</scope>
    <source>
        <strain evidence="2">TP-CH-4</strain>
    </source>
</reference>
<reference evidence="2" key="2">
    <citation type="submission" date="2020-03" db="EMBL/GenBank/DDBJ databases">
        <title>Flavobacteriaceae bacterium strain TP-CH-4, a member of the family Flavobacteriaceae isolated from a deep-sea seamount.</title>
        <authorList>
            <person name="Zhang D.-C."/>
        </authorList>
    </citation>
    <scope>NUCLEOTIDE SEQUENCE</scope>
    <source>
        <strain evidence="2">TP-CH-4</strain>
    </source>
</reference>
<evidence type="ECO:0000256" key="1">
    <source>
        <dbReference type="SAM" id="Phobius"/>
    </source>
</evidence>
<comment type="caution">
    <text evidence="2">The sequence shown here is derived from an EMBL/GenBank/DDBJ whole genome shotgun (WGS) entry which is preliminary data.</text>
</comment>
<keyword evidence="1" id="KW-0472">Membrane</keyword>